<protein>
    <submittedName>
        <fullName evidence="1">Uncharacterized protein</fullName>
    </submittedName>
</protein>
<proteinExistence type="predicted"/>
<reference evidence="1 2" key="1">
    <citation type="submission" date="2020-05" db="EMBL/GenBank/DDBJ databases">
        <title>Whole genome shotgun sequence of Streptomyces microflavus NBRC 13062.</title>
        <authorList>
            <person name="Komaki H."/>
            <person name="Tamura T."/>
        </authorList>
    </citation>
    <scope>NUCLEOTIDE SEQUENCE [LARGE SCALE GENOMIC DNA]</scope>
    <source>
        <strain evidence="1 2">NBRC 13062</strain>
    </source>
</reference>
<evidence type="ECO:0000313" key="2">
    <source>
        <dbReference type="Proteomes" id="UP000498740"/>
    </source>
</evidence>
<name>A0A7J0CY69_STRMI</name>
<organism evidence="1 2">
    <name type="scientific">Streptomyces microflavus</name>
    <name type="common">Streptomyces lipmanii</name>
    <dbReference type="NCBI Taxonomy" id="1919"/>
    <lineage>
        <taxon>Bacteria</taxon>
        <taxon>Bacillati</taxon>
        <taxon>Actinomycetota</taxon>
        <taxon>Actinomycetes</taxon>
        <taxon>Kitasatosporales</taxon>
        <taxon>Streptomycetaceae</taxon>
        <taxon>Streptomyces</taxon>
    </lineage>
</organism>
<dbReference type="AlphaFoldDB" id="A0A7J0CY69"/>
<dbReference type="EMBL" id="BLWD01000001">
    <property type="protein sequence ID" value="GFN06844.1"/>
    <property type="molecule type" value="Genomic_DNA"/>
</dbReference>
<evidence type="ECO:0000313" key="1">
    <source>
        <dbReference type="EMBL" id="GFN06844.1"/>
    </source>
</evidence>
<gene>
    <name evidence="1" type="ORF">Smic_54000</name>
</gene>
<accession>A0A7J0CY69</accession>
<dbReference type="Proteomes" id="UP000498740">
    <property type="component" value="Unassembled WGS sequence"/>
</dbReference>
<sequence>MAAWGVKEAALFQIGTMLTAVYVAVNDIRRSVVGGEAWRSRHVIISWLVRRHPLD</sequence>
<comment type="caution">
    <text evidence="1">The sequence shown here is derived from an EMBL/GenBank/DDBJ whole genome shotgun (WGS) entry which is preliminary data.</text>
</comment>